<proteinExistence type="predicted"/>
<reference evidence="2" key="1">
    <citation type="submission" date="2021-01" db="EMBL/GenBank/DDBJ databases">
        <authorList>
            <person name="Corre E."/>
            <person name="Pelletier E."/>
            <person name="Niang G."/>
            <person name="Scheremetjew M."/>
            <person name="Finn R."/>
            <person name="Kale V."/>
            <person name="Holt S."/>
            <person name="Cochrane G."/>
            <person name="Meng A."/>
            <person name="Brown T."/>
            <person name="Cohen L."/>
        </authorList>
    </citation>
    <scope>NUCLEOTIDE SEQUENCE</scope>
    <source>
        <strain evidence="2">UIO037</strain>
    </source>
</reference>
<feature type="compositionally biased region" description="Low complexity" evidence="1">
    <location>
        <begin position="11"/>
        <end position="34"/>
    </location>
</feature>
<dbReference type="EMBL" id="HBKO01026943">
    <property type="protein sequence ID" value="CAE2237487.1"/>
    <property type="molecule type" value="Transcribed_RNA"/>
</dbReference>
<gene>
    <name evidence="2" type="ORF">CPOL0286_LOCUS12364</name>
</gene>
<organism evidence="2">
    <name type="scientific">Prymnesium polylepis</name>
    <dbReference type="NCBI Taxonomy" id="72548"/>
    <lineage>
        <taxon>Eukaryota</taxon>
        <taxon>Haptista</taxon>
        <taxon>Haptophyta</taxon>
        <taxon>Prymnesiophyceae</taxon>
        <taxon>Prymnesiales</taxon>
        <taxon>Prymnesiaceae</taxon>
        <taxon>Prymnesium</taxon>
    </lineage>
</organism>
<evidence type="ECO:0000256" key="1">
    <source>
        <dbReference type="SAM" id="MobiDB-lite"/>
    </source>
</evidence>
<evidence type="ECO:0000313" key="2">
    <source>
        <dbReference type="EMBL" id="CAE2237487.1"/>
    </source>
</evidence>
<sequence>MPPMPPKPISATPEADAPPATDAAADAAVDAAAPGTERPQKVRITSDGGTHRVVIDRGEGGQPAASADDDDDDDDDLGEPLSEPQAFEPTDVSFGR</sequence>
<feature type="compositionally biased region" description="Acidic residues" evidence="1">
    <location>
        <begin position="67"/>
        <end position="78"/>
    </location>
</feature>
<name>A0A7S4IRQ1_9EUKA</name>
<accession>A0A7S4IRQ1</accession>
<feature type="compositionally biased region" description="Basic and acidic residues" evidence="1">
    <location>
        <begin position="49"/>
        <end position="59"/>
    </location>
</feature>
<feature type="region of interest" description="Disordered" evidence="1">
    <location>
        <begin position="1"/>
        <end position="96"/>
    </location>
</feature>
<protein>
    <submittedName>
        <fullName evidence="2">Uncharacterized protein</fullName>
    </submittedName>
</protein>
<dbReference type="AlphaFoldDB" id="A0A7S4IRQ1"/>